<comment type="caution">
    <text evidence="1">The sequence shown here is derived from an EMBL/GenBank/DDBJ whole genome shotgun (WGS) entry which is preliminary data.</text>
</comment>
<organism evidence="1 2">
    <name type="scientific">Allacma fusca</name>
    <dbReference type="NCBI Taxonomy" id="39272"/>
    <lineage>
        <taxon>Eukaryota</taxon>
        <taxon>Metazoa</taxon>
        <taxon>Ecdysozoa</taxon>
        <taxon>Arthropoda</taxon>
        <taxon>Hexapoda</taxon>
        <taxon>Collembola</taxon>
        <taxon>Symphypleona</taxon>
        <taxon>Sminthuridae</taxon>
        <taxon>Allacma</taxon>
    </lineage>
</organism>
<name>A0A8J2KNH5_9HEXA</name>
<sequence>QLSQSLPLLRIYSNCFEKSLAGDLNWRIYVETSHTELEDEGGARIQNEHSAFPILKE</sequence>
<accession>A0A8J2KNH5</accession>
<feature type="non-terminal residue" evidence="1">
    <location>
        <position position="1"/>
    </location>
</feature>
<reference evidence="1" key="1">
    <citation type="submission" date="2021-06" db="EMBL/GenBank/DDBJ databases">
        <authorList>
            <person name="Hodson N. C."/>
            <person name="Mongue J. A."/>
            <person name="Jaron S. K."/>
        </authorList>
    </citation>
    <scope>NUCLEOTIDE SEQUENCE</scope>
</reference>
<evidence type="ECO:0000313" key="2">
    <source>
        <dbReference type="Proteomes" id="UP000708208"/>
    </source>
</evidence>
<gene>
    <name evidence="1" type="ORF">AFUS01_LOCUS26899</name>
</gene>
<keyword evidence="2" id="KW-1185">Reference proteome</keyword>
<protein>
    <submittedName>
        <fullName evidence="1">Uncharacterized protein</fullName>
    </submittedName>
</protein>
<dbReference type="Proteomes" id="UP000708208">
    <property type="component" value="Unassembled WGS sequence"/>
</dbReference>
<dbReference type="AlphaFoldDB" id="A0A8J2KNH5"/>
<evidence type="ECO:0000313" key="1">
    <source>
        <dbReference type="EMBL" id="CAG7816272.1"/>
    </source>
</evidence>
<proteinExistence type="predicted"/>
<dbReference type="EMBL" id="CAJVCH010365716">
    <property type="protein sequence ID" value="CAG7816272.1"/>
    <property type="molecule type" value="Genomic_DNA"/>
</dbReference>